<protein>
    <submittedName>
        <fullName evidence="1">Uncharacterized protein</fullName>
    </submittedName>
</protein>
<dbReference type="Proteomes" id="UP001239397">
    <property type="component" value="Chromosome"/>
</dbReference>
<dbReference type="RefSeq" id="WP_286002266.1">
    <property type="nucleotide sequence ID" value="NZ_CP127295.1"/>
</dbReference>
<evidence type="ECO:0000313" key="1">
    <source>
        <dbReference type="EMBL" id="WIY05994.1"/>
    </source>
</evidence>
<name>A0A9Y2JYI9_9PSEU</name>
<sequence>MGIHVVIQPLVGYGAAVVSPSPGVRQLVAGGDETAIMIQVPARIGGLMDTARFARSLAEAANEFGEWCETQNRTRTFSSPLGDQWSEERD</sequence>
<gene>
    <name evidence="1" type="ORF">QRX60_19920</name>
</gene>
<accession>A0A9Y2JYI9</accession>
<evidence type="ECO:0000313" key="2">
    <source>
        <dbReference type="Proteomes" id="UP001239397"/>
    </source>
</evidence>
<proteinExistence type="predicted"/>
<reference evidence="1 2" key="1">
    <citation type="submission" date="2023-06" db="EMBL/GenBank/DDBJ databases">
        <authorList>
            <person name="Oyuntsetseg B."/>
            <person name="Kim S.B."/>
        </authorList>
    </citation>
    <scope>NUCLEOTIDE SEQUENCE [LARGE SCALE GENOMIC DNA]</scope>
    <source>
        <strain evidence="1 2">4-36</strain>
    </source>
</reference>
<dbReference type="AlphaFoldDB" id="A0A9Y2JYI9"/>
<keyword evidence="2" id="KW-1185">Reference proteome</keyword>
<organism evidence="1 2">
    <name type="scientific">Amycolatopsis mongoliensis</name>
    <dbReference type="NCBI Taxonomy" id="715475"/>
    <lineage>
        <taxon>Bacteria</taxon>
        <taxon>Bacillati</taxon>
        <taxon>Actinomycetota</taxon>
        <taxon>Actinomycetes</taxon>
        <taxon>Pseudonocardiales</taxon>
        <taxon>Pseudonocardiaceae</taxon>
        <taxon>Amycolatopsis</taxon>
    </lineage>
</organism>
<dbReference type="KEGG" id="amog:QRX60_19920"/>
<dbReference type="EMBL" id="CP127295">
    <property type="protein sequence ID" value="WIY05994.1"/>
    <property type="molecule type" value="Genomic_DNA"/>
</dbReference>